<feature type="compositionally biased region" description="Polar residues" evidence="1">
    <location>
        <begin position="351"/>
        <end position="379"/>
    </location>
</feature>
<organism evidence="2 3">
    <name type="scientific">Chenopodium quinoa</name>
    <name type="common">Quinoa</name>
    <dbReference type="NCBI Taxonomy" id="63459"/>
    <lineage>
        <taxon>Eukaryota</taxon>
        <taxon>Viridiplantae</taxon>
        <taxon>Streptophyta</taxon>
        <taxon>Embryophyta</taxon>
        <taxon>Tracheophyta</taxon>
        <taxon>Spermatophyta</taxon>
        <taxon>Magnoliopsida</taxon>
        <taxon>eudicotyledons</taxon>
        <taxon>Gunneridae</taxon>
        <taxon>Pentapetalae</taxon>
        <taxon>Caryophyllales</taxon>
        <taxon>Chenopodiaceae</taxon>
        <taxon>Chenopodioideae</taxon>
        <taxon>Atripliceae</taxon>
        <taxon>Chenopodium</taxon>
    </lineage>
</organism>
<feature type="compositionally biased region" description="Pro residues" evidence="1">
    <location>
        <begin position="195"/>
        <end position="204"/>
    </location>
</feature>
<dbReference type="Gramene" id="AUR62029499-RA">
    <property type="protein sequence ID" value="AUR62029499-RA:cds"/>
    <property type="gene ID" value="AUR62029499"/>
</dbReference>
<protein>
    <recommendedName>
        <fullName evidence="4">SWIM-type domain-containing protein</fullName>
    </recommendedName>
</protein>
<keyword evidence="3" id="KW-1185">Reference proteome</keyword>
<dbReference type="EnsemblPlants" id="AUR62029499-RA">
    <property type="protein sequence ID" value="AUR62029499-RA:cds"/>
    <property type="gene ID" value="AUR62029499"/>
</dbReference>
<feature type="compositionally biased region" description="Basic residues" evidence="1">
    <location>
        <begin position="332"/>
        <end position="349"/>
    </location>
</feature>
<reference evidence="2" key="2">
    <citation type="submission" date="2021-03" db="UniProtKB">
        <authorList>
            <consortium name="EnsemblPlants"/>
        </authorList>
    </citation>
    <scope>IDENTIFICATION</scope>
</reference>
<name>A0A803MHP7_CHEQI</name>
<proteinExistence type="predicted"/>
<accession>A0A803MHP7</accession>
<dbReference type="PANTHER" id="PTHR31973">
    <property type="entry name" value="POLYPROTEIN, PUTATIVE-RELATED"/>
    <property type="match status" value="1"/>
</dbReference>
<feature type="region of interest" description="Disordered" evidence="1">
    <location>
        <begin position="193"/>
        <end position="237"/>
    </location>
</feature>
<evidence type="ECO:0000313" key="2">
    <source>
        <dbReference type="EnsemblPlants" id="AUR62029499-RA:cds"/>
    </source>
</evidence>
<sequence>MAKNKARKEASVCVASCSKKLKGTNYKVIDKPSGRKQIKSDVEIPEFLQSPEKDGWYHLYLVQTKKETFDTSAYGPGVGVYIDSEIDLRVSSDLAESRVKGEAVEKPLGEDELLSDEDRSDNDTFVVNLENNTRGCYRWTLMGISCWHALACIQLRRLNYEDYIHPAYHVQTYAKTHAPAFRAMSGQSQWEVTPYPKPLPPPHGVMPGRPSKKKRVKEPGEDQERENVKRTKKQNKCGRCGGLGHYKTKCFNPIMQKVPKRKGKNADVFPEFLKPELQMFLQRKGKSIATTAPTTKEKGHVPASTTQRKGKTVAIAAPTRKEKGHVPAAAPRQKKTVATKIGCRKKKGLVKQSQPGQASQTSASATRQPPLTQSQEQPT</sequence>
<feature type="region of interest" description="Disordered" evidence="1">
    <location>
        <begin position="290"/>
        <end position="379"/>
    </location>
</feature>
<dbReference type="Proteomes" id="UP000596660">
    <property type="component" value="Unplaced"/>
</dbReference>
<evidence type="ECO:0000313" key="3">
    <source>
        <dbReference type="Proteomes" id="UP000596660"/>
    </source>
</evidence>
<dbReference type="AlphaFoldDB" id="A0A803MHP7"/>
<evidence type="ECO:0008006" key="4">
    <source>
        <dbReference type="Google" id="ProtNLM"/>
    </source>
</evidence>
<dbReference type="PANTHER" id="PTHR31973:SF187">
    <property type="entry name" value="MUTATOR TRANSPOSASE MUDRA PROTEIN"/>
    <property type="match status" value="1"/>
</dbReference>
<evidence type="ECO:0000256" key="1">
    <source>
        <dbReference type="SAM" id="MobiDB-lite"/>
    </source>
</evidence>
<reference evidence="2" key="1">
    <citation type="journal article" date="2017" name="Nature">
        <title>The genome of Chenopodium quinoa.</title>
        <authorList>
            <person name="Jarvis D.E."/>
            <person name="Ho Y.S."/>
            <person name="Lightfoot D.J."/>
            <person name="Schmoeckel S.M."/>
            <person name="Li B."/>
            <person name="Borm T.J.A."/>
            <person name="Ohyanagi H."/>
            <person name="Mineta K."/>
            <person name="Michell C.T."/>
            <person name="Saber N."/>
            <person name="Kharbatia N.M."/>
            <person name="Rupper R.R."/>
            <person name="Sharp A.R."/>
            <person name="Dally N."/>
            <person name="Boughton B.A."/>
            <person name="Woo Y.H."/>
            <person name="Gao G."/>
            <person name="Schijlen E.G.W.M."/>
            <person name="Guo X."/>
            <person name="Momin A.A."/>
            <person name="Negrao S."/>
            <person name="Al-Babili S."/>
            <person name="Gehring C."/>
            <person name="Roessner U."/>
            <person name="Jung C."/>
            <person name="Murphy K."/>
            <person name="Arold S.T."/>
            <person name="Gojobori T."/>
            <person name="van der Linden C.G."/>
            <person name="van Loo E.N."/>
            <person name="Jellen E.N."/>
            <person name="Maughan P.J."/>
            <person name="Tester M."/>
        </authorList>
    </citation>
    <scope>NUCLEOTIDE SEQUENCE [LARGE SCALE GENOMIC DNA]</scope>
    <source>
        <strain evidence="2">cv. PI 614886</strain>
    </source>
</reference>
<feature type="compositionally biased region" description="Basic and acidic residues" evidence="1">
    <location>
        <begin position="217"/>
        <end position="229"/>
    </location>
</feature>